<dbReference type="EMBL" id="ML995527">
    <property type="protein sequence ID" value="KAF2136257.1"/>
    <property type="molecule type" value="Genomic_DNA"/>
</dbReference>
<dbReference type="GeneID" id="54292872"/>
<accession>A0A6A6AZQ8</accession>
<dbReference type="AlphaFoldDB" id="A0A6A6AZQ8"/>
<organism evidence="1 2">
    <name type="scientific">Aplosporella prunicola CBS 121167</name>
    <dbReference type="NCBI Taxonomy" id="1176127"/>
    <lineage>
        <taxon>Eukaryota</taxon>
        <taxon>Fungi</taxon>
        <taxon>Dikarya</taxon>
        <taxon>Ascomycota</taxon>
        <taxon>Pezizomycotina</taxon>
        <taxon>Dothideomycetes</taxon>
        <taxon>Dothideomycetes incertae sedis</taxon>
        <taxon>Botryosphaeriales</taxon>
        <taxon>Aplosporellaceae</taxon>
        <taxon>Aplosporella</taxon>
    </lineage>
</organism>
<proteinExistence type="predicted"/>
<protein>
    <submittedName>
        <fullName evidence="1">Uncharacterized protein</fullName>
    </submittedName>
</protein>
<dbReference type="Proteomes" id="UP000799438">
    <property type="component" value="Unassembled WGS sequence"/>
</dbReference>
<reference evidence="1" key="1">
    <citation type="journal article" date="2020" name="Stud. Mycol.">
        <title>101 Dothideomycetes genomes: a test case for predicting lifestyles and emergence of pathogens.</title>
        <authorList>
            <person name="Haridas S."/>
            <person name="Albert R."/>
            <person name="Binder M."/>
            <person name="Bloem J."/>
            <person name="Labutti K."/>
            <person name="Salamov A."/>
            <person name="Andreopoulos B."/>
            <person name="Baker S."/>
            <person name="Barry K."/>
            <person name="Bills G."/>
            <person name="Bluhm B."/>
            <person name="Cannon C."/>
            <person name="Castanera R."/>
            <person name="Culley D."/>
            <person name="Daum C."/>
            <person name="Ezra D."/>
            <person name="Gonzalez J."/>
            <person name="Henrissat B."/>
            <person name="Kuo A."/>
            <person name="Liang C."/>
            <person name="Lipzen A."/>
            <person name="Lutzoni F."/>
            <person name="Magnuson J."/>
            <person name="Mondo S."/>
            <person name="Nolan M."/>
            <person name="Ohm R."/>
            <person name="Pangilinan J."/>
            <person name="Park H.-J."/>
            <person name="Ramirez L."/>
            <person name="Alfaro M."/>
            <person name="Sun H."/>
            <person name="Tritt A."/>
            <person name="Yoshinaga Y."/>
            <person name="Zwiers L.-H."/>
            <person name="Turgeon B."/>
            <person name="Goodwin S."/>
            <person name="Spatafora J."/>
            <person name="Crous P."/>
            <person name="Grigoriev I."/>
        </authorList>
    </citation>
    <scope>NUCLEOTIDE SEQUENCE</scope>
    <source>
        <strain evidence="1">CBS 121167</strain>
    </source>
</reference>
<sequence>MFICATCPSCYRAYSSCPPRDLLINSTATAQVLVIRTSHAFRCKMAQTRRAKIARPIKIPPPSLYTFDSLRPDIRKDRLRLKAGCNIYKKLYSRRMPHLPFQDQSANSLTRCTLKTKQNQIYVWVVHMRDCRGKGQAGKVSSHLQRHSVMAS</sequence>
<evidence type="ECO:0000313" key="2">
    <source>
        <dbReference type="Proteomes" id="UP000799438"/>
    </source>
</evidence>
<keyword evidence="2" id="KW-1185">Reference proteome</keyword>
<dbReference type="RefSeq" id="XP_033391975.1">
    <property type="nucleotide sequence ID" value="XM_033535378.1"/>
</dbReference>
<name>A0A6A6AZQ8_9PEZI</name>
<evidence type="ECO:0000313" key="1">
    <source>
        <dbReference type="EMBL" id="KAF2136257.1"/>
    </source>
</evidence>
<gene>
    <name evidence="1" type="ORF">K452DRAFT_138947</name>
</gene>